<dbReference type="Pfam" id="PF02355">
    <property type="entry name" value="SecD_SecF_C"/>
    <property type="match status" value="1"/>
</dbReference>
<proteinExistence type="inferred from homology"/>
<keyword evidence="4 9" id="KW-0812">Transmembrane</keyword>
<dbReference type="PANTHER" id="PTHR30081:SF1">
    <property type="entry name" value="PROTEIN TRANSLOCASE SUBUNIT SECD"/>
    <property type="match status" value="1"/>
</dbReference>
<comment type="function">
    <text evidence="9">Involved in protein export.</text>
</comment>
<dbReference type="Gene3D" id="3.30.70.3400">
    <property type="match status" value="1"/>
</dbReference>
<feature type="transmembrane region" description="Helical" evidence="9">
    <location>
        <begin position="241"/>
        <end position="259"/>
    </location>
</feature>
<evidence type="ECO:0000256" key="2">
    <source>
        <dbReference type="ARBA" id="ARBA00022448"/>
    </source>
</evidence>
<keyword evidence="14" id="KW-1185">Reference proteome</keyword>
<accession>F6D6N1</accession>
<evidence type="ECO:0000259" key="11">
    <source>
        <dbReference type="Pfam" id="PF02355"/>
    </source>
</evidence>
<dbReference type="Proteomes" id="UP000009231">
    <property type="component" value="Chromosome"/>
</dbReference>
<dbReference type="eggNOG" id="arCOG03055">
    <property type="taxonomic scope" value="Archaea"/>
</dbReference>
<comment type="similarity">
    <text evidence="9">Belongs to the SecD/SecF family. SecD subfamily.</text>
</comment>
<dbReference type="AlphaFoldDB" id="F6D6N1"/>
<dbReference type="GO" id="GO:0005886">
    <property type="term" value="C:plasma membrane"/>
    <property type="evidence" value="ECO:0007669"/>
    <property type="project" value="UniProtKB-SubCell"/>
</dbReference>
<evidence type="ECO:0000256" key="6">
    <source>
        <dbReference type="ARBA" id="ARBA00022989"/>
    </source>
</evidence>
<dbReference type="NCBIfam" id="NF006218">
    <property type="entry name" value="PRK08343.1-4"/>
    <property type="match status" value="1"/>
</dbReference>
<comment type="caution">
    <text evidence="9">Lacks conserved residue(s) required for the propagation of feature annotation.</text>
</comment>
<dbReference type="HOGENOM" id="CLU_007894_5_1_2"/>
<dbReference type="Pfam" id="PF22599">
    <property type="entry name" value="SecDF_P1_head"/>
    <property type="match status" value="1"/>
</dbReference>
<evidence type="ECO:0000256" key="10">
    <source>
        <dbReference type="SAM" id="MobiDB-lite"/>
    </source>
</evidence>
<dbReference type="STRING" id="868131.MSWAN_1297"/>
<feature type="transmembrane region" description="Helical" evidence="9">
    <location>
        <begin position="12"/>
        <end position="33"/>
    </location>
</feature>
<feature type="transmembrane region" description="Helical" evidence="9">
    <location>
        <begin position="370"/>
        <end position="391"/>
    </location>
</feature>
<dbReference type="EMBL" id="CP002772">
    <property type="protein sequence ID" value="AEG18314.1"/>
    <property type="molecule type" value="Genomic_DNA"/>
</dbReference>
<name>F6D6N1_METPW</name>
<feature type="transmembrane region" description="Helical" evidence="9">
    <location>
        <begin position="340"/>
        <end position="364"/>
    </location>
</feature>
<protein>
    <recommendedName>
        <fullName evidence="9">Protein-export membrane protein SecD</fullName>
    </recommendedName>
</protein>
<comment type="subcellular location">
    <subcellularLocation>
        <location evidence="1 9">Cell membrane</location>
        <topology evidence="1 9">Multi-pass membrane protein</topology>
    </subcellularLocation>
</comment>
<evidence type="ECO:0000256" key="1">
    <source>
        <dbReference type="ARBA" id="ARBA00004651"/>
    </source>
</evidence>
<dbReference type="Pfam" id="PF07549">
    <property type="entry name" value="Sec_GG"/>
    <property type="match status" value="1"/>
</dbReference>
<keyword evidence="6 9" id="KW-1133">Transmembrane helix</keyword>
<organism evidence="13 14">
    <name type="scientific">Methanobacterium paludis (strain DSM 25820 / JCM 18151 / SWAN1)</name>
    <dbReference type="NCBI Taxonomy" id="868131"/>
    <lineage>
        <taxon>Archaea</taxon>
        <taxon>Methanobacteriati</taxon>
        <taxon>Methanobacteriota</taxon>
        <taxon>Methanomada group</taxon>
        <taxon>Methanobacteria</taxon>
        <taxon>Methanobacteriales</taxon>
        <taxon>Methanobacteriaceae</taxon>
        <taxon>Methanobacterium</taxon>
    </lineage>
</organism>
<evidence type="ECO:0000256" key="3">
    <source>
        <dbReference type="ARBA" id="ARBA00022475"/>
    </source>
</evidence>
<dbReference type="HAMAP" id="MF_01463_A">
    <property type="entry name" value="SecD_A"/>
    <property type="match status" value="1"/>
</dbReference>
<dbReference type="OrthoDB" id="146638at2157"/>
<dbReference type="GeneID" id="10668802"/>
<keyword evidence="7 9" id="KW-0811">Translocation</keyword>
<evidence type="ECO:0000256" key="4">
    <source>
        <dbReference type="ARBA" id="ARBA00022692"/>
    </source>
</evidence>
<comment type="subunit">
    <text evidence="9">Part of the protein translocation apparatus. Forms a complex with SecF.</text>
</comment>
<feature type="domain" description="SecDF P1 head subdomain" evidence="12">
    <location>
        <begin position="111"/>
        <end position="220"/>
    </location>
</feature>
<dbReference type="KEGG" id="mew:MSWAN_1297"/>
<evidence type="ECO:0000256" key="9">
    <source>
        <dbReference type="HAMAP-Rule" id="MF_01463"/>
    </source>
</evidence>
<dbReference type="GO" id="GO:0006605">
    <property type="term" value="P:protein targeting"/>
    <property type="evidence" value="ECO:0007669"/>
    <property type="project" value="UniProtKB-UniRule"/>
</dbReference>
<dbReference type="SUPFAM" id="SSF82866">
    <property type="entry name" value="Multidrug efflux transporter AcrB transmembrane domain"/>
    <property type="match status" value="1"/>
</dbReference>
<keyword evidence="3 9" id="KW-1003">Cell membrane</keyword>
<feature type="domain" description="Protein export membrane protein SecD/SecF C-terminal" evidence="11">
    <location>
        <begin position="221"/>
        <end position="390"/>
    </location>
</feature>
<gene>
    <name evidence="9" type="primary">secD</name>
    <name evidence="13" type="ordered locus">MSWAN_1297</name>
</gene>
<evidence type="ECO:0000313" key="14">
    <source>
        <dbReference type="Proteomes" id="UP000009231"/>
    </source>
</evidence>
<keyword evidence="2 9" id="KW-0813">Transport</keyword>
<feature type="region of interest" description="Disordered" evidence="10">
    <location>
        <begin position="412"/>
        <end position="436"/>
    </location>
</feature>
<evidence type="ECO:0000259" key="12">
    <source>
        <dbReference type="Pfam" id="PF22599"/>
    </source>
</evidence>
<evidence type="ECO:0000313" key="13">
    <source>
        <dbReference type="EMBL" id="AEG18314.1"/>
    </source>
</evidence>
<dbReference type="PANTHER" id="PTHR30081">
    <property type="entry name" value="PROTEIN-EXPORT MEMBRANE PROTEIN SEC"/>
    <property type="match status" value="1"/>
</dbReference>
<sequence length="436" mass="46128">MKEGWINFLKDYRVILLAVLIVVSIGAISTFGIQQGLDLKGGSLIQIHLDQPVDQSTMNTVTAVLDKRLNLYGVKDVKVRQSGDQDVIAEIAGVQPQDVANIVGTPGKFEAKIDNQTALQGSDITTVETSSVTGTTWSVPFKISVDGANKFAQVAKGKGGATVEMYLDDKLVSSPELSDELANGVATTEVQVSGTASTKADAEVQAKQIQTVLQSGALPVKVSIVGISSISAELGSQFKDGAIIAGLIAIIVISTIIFIRYRTPKLVLPIIFTSLAEVLLILGVASIIKWNIDLPAIAGILAAIGTGVDDQIIITDEVLKGSLSEKSRRKATGIKVKIQHAFFIVFASAGTLVAAMLPLAYIGFARGTTGIGVLSGFAFTTIVGVVIGVFITRPVFAKFIEQLLLKDQPEPTYARKKAAKPGKKGKDKKGKKGRKN</sequence>
<keyword evidence="5 9" id="KW-0653">Protein transport</keyword>
<dbReference type="InterPro" id="IPR054384">
    <property type="entry name" value="SecDF_P1_head"/>
</dbReference>
<evidence type="ECO:0000256" key="8">
    <source>
        <dbReference type="ARBA" id="ARBA00023136"/>
    </source>
</evidence>
<dbReference type="GO" id="GO:0065002">
    <property type="term" value="P:intracellular protein transmembrane transport"/>
    <property type="evidence" value="ECO:0007669"/>
    <property type="project" value="UniProtKB-UniRule"/>
</dbReference>
<dbReference type="InterPro" id="IPR048634">
    <property type="entry name" value="SecD_SecF_C"/>
</dbReference>
<dbReference type="InterPro" id="IPR024912">
    <property type="entry name" value="SecD_arc"/>
</dbReference>
<keyword evidence="8 9" id="KW-0472">Membrane</keyword>
<feature type="transmembrane region" description="Helical" evidence="9">
    <location>
        <begin position="266"/>
        <end position="288"/>
    </location>
</feature>
<evidence type="ECO:0000256" key="7">
    <source>
        <dbReference type="ARBA" id="ARBA00023010"/>
    </source>
</evidence>
<evidence type="ECO:0000256" key="5">
    <source>
        <dbReference type="ARBA" id="ARBA00022927"/>
    </source>
</evidence>
<dbReference type="InterPro" id="IPR022646">
    <property type="entry name" value="SecD/SecF_CS"/>
</dbReference>
<dbReference type="RefSeq" id="WP_013825815.1">
    <property type="nucleotide sequence ID" value="NC_015574.1"/>
</dbReference>
<feature type="compositionally biased region" description="Basic residues" evidence="10">
    <location>
        <begin position="414"/>
        <end position="436"/>
    </location>
</feature>
<dbReference type="InterPro" id="IPR022813">
    <property type="entry name" value="SecD/SecF_arch_bac"/>
</dbReference>
<reference evidence="13 14" key="1">
    <citation type="journal article" date="2014" name="Int. J. Syst. Evol. Microbiol.">
        <title>Methanobacterium paludis sp. nov. and a novel strain of Methanobacterium lacus isolated from northern peatlands.</title>
        <authorList>
            <person name="Cadillo-Quiroz H."/>
            <person name="Brauer S.L."/>
            <person name="Goodson N."/>
            <person name="Yavitt J.B."/>
            <person name="Zinder S.H."/>
        </authorList>
    </citation>
    <scope>NUCLEOTIDE SEQUENCE [LARGE SCALE GENOMIC DNA]</scope>
    <source>
        <strain evidence="14">DSM 25820 / JCM 18151 / SWAN1</strain>
    </source>
</reference>
<dbReference type="Gene3D" id="1.20.1640.10">
    <property type="entry name" value="Multidrug efflux transporter AcrB transmembrane domain"/>
    <property type="match status" value="1"/>
</dbReference>